<evidence type="ECO:0000313" key="3">
    <source>
        <dbReference type="Proteomes" id="UP000813462"/>
    </source>
</evidence>
<accession>A0A978UP87</accession>
<dbReference type="Proteomes" id="UP000813462">
    <property type="component" value="Unassembled WGS sequence"/>
</dbReference>
<dbReference type="EMBL" id="JAEACU010000010">
    <property type="protein sequence ID" value="KAH7516639.1"/>
    <property type="molecule type" value="Genomic_DNA"/>
</dbReference>
<gene>
    <name evidence="2" type="ORF">FEM48_Zijuj10G0156300</name>
</gene>
<evidence type="ECO:0000313" key="2">
    <source>
        <dbReference type="EMBL" id="KAH7516639.1"/>
    </source>
</evidence>
<protein>
    <submittedName>
        <fullName evidence="2">Uncharacterized protein</fullName>
    </submittedName>
</protein>
<reference evidence="2" key="1">
    <citation type="journal article" date="2021" name="Front. Plant Sci.">
        <title>Chromosome-Scale Genome Assembly for Chinese Sour Jujube and Insights Into Its Genome Evolution and Domestication Signature.</title>
        <authorList>
            <person name="Shen L.-Y."/>
            <person name="Luo H."/>
            <person name="Wang X.-L."/>
            <person name="Wang X.-M."/>
            <person name="Qiu X.-J."/>
            <person name="Liu H."/>
            <person name="Zhou S.-S."/>
            <person name="Jia K.-H."/>
            <person name="Nie S."/>
            <person name="Bao Y.-T."/>
            <person name="Zhang R.-G."/>
            <person name="Yun Q.-Z."/>
            <person name="Chai Y.-H."/>
            <person name="Lu J.-Y."/>
            <person name="Li Y."/>
            <person name="Zhao S.-W."/>
            <person name="Mao J.-F."/>
            <person name="Jia S.-G."/>
            <person name="Mao Y.-M."/>
        </authorList>
    </citation>
    <scope>NUCLEOTIDE SEQUENCE</scope>
    <source>
        <strain evidence="2">AT0</strain>
        <tissue evidence="2">Leaf</tissue>
    </source>
</reference>
<organism evidence="2 3">
    <name type="scientific">Ziziphus jujuba var. spinosa</name>
    <dbReference type="NCBI Taxonomy" id="714518"/>
    <lineage>
        <taxon>Eukaryota</taxon>
        <taxon>Viridiplantae</taxon>
        <taxon>Streptophyta</taxon>
        <taxon>Embryophyta</taxon>
        <taxon>Tracheophyta</taxon>
        <taxon>Spermatophyta</taxon>
        <taxon>Magnoliopsida</taxon>
        <taxon>eudicotyledons</taxon>
        <taxon>Gunneridae</taxon>
        <taxon>Pentapetalae</taxon>
        <taxon>rosids</taxon>
        <taxon>fabids</taxon>
        <taxon>Rosales</taxon>
        <taxon>Rhamnaceae</taxon>
        <taxon>Paliureae</taxon>
        <taxon>Ziziphus</taxon>
    </lineage>
</organism>
<comment type="caution">
    <text evidence="2">The sequence shown here is derived from an EMBL/GenBank/DDBJ whole genome shotgun (WGS) entry which is preliminary data.</text>
</comment>
<name>A0A978UP87_ZIZJJ</name>
<feature type="compositionally biased region" description="Low complexity" evidence="1">
    <location>
        <begin position="12"/>
        <end position="22"/>
    </location>
</feature>
<feature type="compositionally biased region" description="Polar residues" evidence="1">
    <location>
        <begin position="125"/>
        <end position="145"/>
    </location>
</feature>
<feature type="region of interest" description="Disordered" evidence="1">
    <location>
        <begin position="1"/>
        <end position="22"/>
    </location>
</feature>
<proteinExistence type="predicted"/>
<evidence type="ECO:0000256" key="1">
    <source>
        <dbReference type="SAM" id="MobiDB-lite"/>
    </source>
</evidence>
<feature type="region of interest" description="Disordered" evidence="1">
    <location>
        <begin position="125"/>
        <end position="150"/>
    </location>
</feature>
<sequence length="263" mass="28561">MVGNSSIGGSVGCSSTSFSTSADKTTSAFGLTRQIGESKFSKEVSDSINQIESEILAIKLLDHLASIGASHPALIKKGHEDMAERKESLSRPESQNNDMMSSYVHGLRVFLSYDDPGFSPTSHGKMHNNQTSIGSPNQNTSSFRGTTKKAESTNAMNRIACVISGKKNLQYQSGLEETSSSPIPSSCSSRGKQRKLAVIHKHKDGHVHCKSADSDIGQHDLAKGIFLYVDSNASGVSDMMLPIFMLKLRMFGRKDMFGQNERH</sequence>
<dbReference type="AlphaFoldDB" id="A0A978UP87"/>